<dbReference type="CDD" id="cd24146">
    <property type="entry name" value="nat-AmDH_N_like"/>
    <property type="match status" value="1"/>
</dbReference>
<dbReference type="OrthoDB" id="4759936at2"/>
<proteinExistence type="predicted"/>
<dbReference type="EMBL" id="CACSIP010000023">
    <property type="protein sequence ID" value="CAA0124507.1"/>
    <property type="molecule type" value="Genomic_DNA"/>
</dbReference>
<dbReference type="Proteomes" id="UP000430146">
    <property type="component" value="Unassembled WGS sequence"/>
</dbReference>
<dbReference type="Gene3D" id="3.40.50.720">
    <property type="entry name" value="NAD(P)-binding Rossmann-like Domain"/>
    <property type="match status" value="1"/>
</dbReference>
<dbReference type="Pfam" id="PF19328">
    <property type="entry name" value="DAP_DH_C"/>
    <property type="match status" value="1"/>
</dbReference>
<reference evidence="2 3" key="1">
    <citation type="submission" date="2019-11" db="EMBL/GenBank/DDBJ databases">
        <authorList>
            <person name="Holert J."/>
        </authorList>
    </citation>
    <scope>NUCLEOTIDE SEQUENCE [LARGE SCALE GENOMIC DNA]</scope>
    <source>
        <strain evidence="2">BC8_1</strain>
    </source>
</reference>
<protein>
    <submittedName>
        <fullName evidence="2">2,4-diaminopentanoate dehydrogenase</fullName>
        <ecNumber evidence="2">1.4.1.26</ecNumber>
    </submittedName>
</protein>
<keyword evidence="2" id="KW-0560">Oxidoreductase</keyword>
<sequence>MSYRVIQWGTGNVGRHALRAIVERPDFELTGVRVYNPDKVGTDAADLLGGQPPTGVKATDDVDAILALDADCVCYSPLGSTLDETGGPLDDICRLLASGKNVVSSAVEFHAYFPPGLAMKGAGDSHERIERACAQGKSTFFHVGINPGFTMDMWPLHMSRLCGRIDHLHAIEVVDMTRYPSFHMVREIMGFGLPPDAPSAIDAHMGDVHESAFYLSMRMIADGLKVELGDVEYSREVAVTDEPISIAAGEIPAGTVAAVKFHYRGFINERPAITLEWIWRITDSVAPEWPTGDSRWILRVEGNPSIESSIDIGTTEDAGRGTSIAVATLLLNAVPIVCEAPPGILDNLSLPSHGGGYFLP</sequence>
<gene>
    <name evidence="2" type="primary">ord_4</name>
    <name evidence="2" type="ORF">AELLOGFF_01015</name>
</gene>
<evidence type="ECO:0000313" key="2">
    <source>
        <dbReference type="EMBL" id="CAA0124507.1"/>
    </source>
</evidence>
<evidence type="ECO:0000259" key="1">
    <source>
        <dbReference type="Pfam" id="PF19328"/>
    </source>
</evidence>
<evidence type="ECO:0000313" key="3">
    <source>
        <dbReference type="Proteomes" id="UP000430146"/>
    </source>
</evidence>
<dbReference type="EC" id="1.4.1.26" evidence="2"/>
<name>A0A5S9QXB4_MYCVN</name>
<dbReference type="InterPro" id="IPR036291">
    <property type="entry name" value="NAD(P)-bd_dom_sf"/>
</dbReference>
<accession>A0A5S9QXB4</accession>
<dbReference type="RefSeq" id="WP_159231714.1">
    <property type="nucleotide sequence ID" value="NZ_CACSIP010000023.1"/>
</dbReference>
<dbReference type="AlphaFoldDB" id="A0A5S9QXB4"/>
<dbReference type="SUPFAM" id="SSF51735">
    <property type="entry name" value="NAD(P)-binding Rossmann-fold domains"/>
    <property type="match status" value="1"/>
</dbReference>
<dbReference type="GO" id="GO:0016491">
    <property type="term" value="F:oxidoreductase activity"/>
    <property type="evidence" value="ECO:0007669"/>
    <property type="project" value="UniProtKB-KW"/>
</dbReference>
<feature type="domain" description="2,4-diaminopentanoate dehydrogenase C-terminal" evidence="1">
    <location>
        <begin position="149"/>
        <end position="351"/>
    </location>
</feature>
<keyword evidence="3" id="KW-1185">Reference proteome</keyword>
<organism evidence="2 3">
    <name type="scientific">Mycolicibacterium vanbaalenii</name>
    <name type="common">Mycobacterium vanbaalenii</name>
    <dbReference type="NCBI Taxonomy" id="110539"/>
    <lineage>
        <taxon>Bacteria</taxon>
        <taxon>Bacillati</taxon>
        <taxon>Actinomycetota</taxon>
        <taxon>Actinomycetes</taxon>
        <taxon>Mycobacteriales</taxon>
        <taxon>Mycobacteriaceae</taxon>
        <taxon>Mycolicibacterium</taxon>
    </lineage>
</organism>
<dbReference type="InterPro" id="IPR045760">
    <property type="entry name" value="DAP_DH_C"/>
</dbReference>